<keyword evidence="4" id="KW-1185">Reference proteome</keyword>
<dbReference type="InterPro" id="IPR056087">
    <property type="entry name" value="DUF7670"/>
</dbReference>
<feature type="transmembrane region" description="Helical" evidence="1">
    <location>
        <begin position="12"/>
        <end position="32"/>
    </location>
</feature>
<proteinExistence type="predicted"/>
<gene>
    <name evidence="3" type="ORF">ADM99_01830</name>
</gene>
<dbReference type="Pfam" id="PF24709">
    <property type="entry name" value="DUF7670"/>
    <property type="match status" value="1"/>
</dbReference>
<name>A0A0P6XGK2_9CHLR</name>
<evidence type="ECO:0000256" key="1">
    <source>
        <dbReference type="SAM" id="Phobius"/>
    </source>
</evidence>
<comment type="caution">
    <text evidence="3">The sequence shown here is derived from an EMBL/GenBank/DDBJ whole genome shotgun (WGS) entry which is preliminary data.</text>
</comment>
<reference evidence="3 4" key="1">
    <citation type="submission" date="2015-07" db="EMBL/GenBank/DDBJ databases">
        <title>Genome sequence of Leptolinea tardivitalis DSM 16556.</title>
        <authorList>
            <person name="Hemp J."/>
            <person name="Ward L.M."/>
            <person name="Pace L.A."/>
            <person name="Fischer W.W."/>
        </authorList>
    </citation>
    <scope>NUCLEOTIDE SEQUENCE [LARGE SCALE GENOMIC DNA]</scope>
    <source>
        <strain evidence="3 4">YMTK-2</strain>
    </source>
</reference>
<evidence type="ECO:0000313" key="3">
    <source>
        <dbReference type="EMBL" id="KPL74003.1"/>
    </source>
</evidence>
<evidence type="ECO:0000313" key="4">
    <source>
        <dbReference type="Proteomes" id="UP000050430"/>
    </source>
</evidence>
<keyword evidence="1" id="KW-0812">Transmembrane</keyword>
<accession>A0A0P6XGK2</accession>
<feature type="transmembrane region" description="Helical" evidence="1">
    <location>
        <begin position="38"/>
        <end position="60"/>
    </location>
</feature>
<dbReference type="Proteomes" id="UP000050430">
    <property type="component" value="Unassembled WGS sequence"/>
</dbReference>
<organism evidence="3 4">
    <name type="scientific">Leptolinea tardivitalis</name>
    <dbReference type="NCBI Taxonomy" id="229920"/>
    <lineage>
        <taxon>Bacteria</taxon>
        <taxon>Bacillati</taxon>
        <taxon>Chloroflexota</taxon>
        <taxon>Anaerolineae</taxon>
        <taxon>Anaerolineales</taxon>
        <taxon>Anaerolineaceae</taxon>
        <taxon>Leptolinea</taxon>
    </lineage>
</organism>
<sequence length="120" mass="13584">MDQKTNSLIIWAPRVMAIFLALFIAVFSLDVFDGTSDIWRVLGGFLIHNIPSMVLAVVIWAAWKREWLGAVVFVLLGMAYMLWNLDAHWSVHAVITAPTILTGLLYLLAWRSRHGLKLAH</sequence>
<keyword evidence="1" id="KW-0472">Membrane</keyword>
<dbReference type="AlphaFoldDB" id="A0A0P6XGK2"/>
<dbReference type="RefSeq" id="WP_062422966.1">
    <property type="nucleotide sequence ID" value="NZ_BBYA01000012.1"/>
</dbReference>
<feature type="transmembrane region" description="Helical" evidence="1">
    <location>
        <begin position="67"/>
        <end position="83"/>
    </location>
</feature>
<dbReference type="EMBL" id="LGCK01000004">
    <property type="protein sequence ID" value="KPL74003.1"/>
    <property type="molecule type" value="Genomic_DNA"/>
</dbReference>
<feature type="domain" description="DUF7670" evidence="2">
    <location>
        <begin position="3"/>
        <end position="115"/>
    </location>
</feature>
<protein>
    <recommendedName>
        <fullName evidence="2">DUF7670 domain-containing protein</fullName>
    </recommendedName>
</protein>
<feature type="transmembrane region" description="Helical" evidence="1">
    <location>
        <begin position="89"/>
        <end position="110"/>
    </location>
</feature>
<evidence type="ECO:0000259" key="2">
    <source>
        <dbReference type="Pfam" id="PF24709"/>
    </source>
</evidence>
<keyword evidence="1" id="KW-1133">Transmembrane helix</keyword>